<protein>
    <submittedName>
        <fullName evidence="1">Uncharacterized protein</fullName>
    </submittedName>
</protein>
<dbReference type="EMBL" id="GBXM01065955">
    <property type="protein sequence ID" value="JAH42622.1"/>
    <property type="molecule type" value="Transcribed_RNA"/>
</dbReference>
<accession>A0A0E9SN03</accession>
<sequence length="30" mass="3599">MYKRKIQISISIFKNLYSLSECFDLNLFIA</sequence>
<reference evidence="1" key="2">
    <citation type="journal article" date="2015" name="Fish Shellfish Immunol.">
        <title>Early steps in the European eel (Anguilla anguilla)-Vibrio vulnificus interaction in the gills: Role of the RtxA13 toxin.</title>
        <authorList>
            <person name="Callol A."/>
            <person name="Pajuelo D."/>
            <person name="Ebbesson L."/>
            <person name="Teles M."/>
            <person name="MacKenzie S."/>
            <person name="Amaro C."/>
        </authorList>
    </citation>
    <scope>NUCLEOTIDE SEQUENCE</scope>
</reference>
<name>A0A0E9SN03_ANGAN</name>
<evidence type="ECO:0000313" key="1">
    <source>
        <dbReference type="EMBL" id="JAH42622.1"/>
    </source>
</evidence>
<proteinExistence type="predicted"/>
<dbReference type="AlphaFoldDB" id="A0A0E9SN03"/>
<reference evidence="1" key="1">
    <citation type="submission" date="2014-11" db="EMBL/GenBank/DDBJ databases">
        <authorList>
            <person name="Amaro Gonzalez C."/>
        </authorList>
    </citation>
    <scope>NUCLEOTIDE SEQUENCE</scope>
</reference>
<organism evidence="1">
    <name type="scientific">Anguilla anguilla</name>
    <name type="common">European freshwater eel</name>
    <name type="synonym">Muraena anguilla</name>
    <dbReference type="NCBI Taxonomy" id="7936"/>
    <lineage>
        <taxon>Eukaryota</taxon>
        <taxon>Metazoa</taxon>
        <taxon>Chordata</taxon>
        <taxon>Craniata</taxon>
        <taxon>Vertebrata</taxon>
        <taxon>Euteleostomi</taxon>
        <taxon>Actinopterygii</taxon>
        <taxon>Neopterygii</taxon>
        <taxon>Teleostei</taxon>
        <taxon>Anguilliformes</taxon>
        <taxon>Anguillidae</taxon>
        <taxon>Anguilla</taxon>
    </lineage>
</organism>